<dbReference type="KEGG" id="aca:ACP_2449"/>
<dbReference type="HOGENOM" id="CLU_1976710_0_0_0"/>
<sequence>MSRYRFYSREQVELLPPSVHEVVGRDHVCFLFMGWWSVWIYAGFMRSTLPKVIAAQRVTQAVNDNAGLLPMDDQVQRRCGSPPERVLADSGLFSAANLEDLENRNIEFTLAALAWHLTRLHLGKQN</sequence>
<protein>
    <submittedName>
        <fullName evidence="1">Uncharacterized protein</fullName>
    </submittedName>
</protein>
<dbReference type="Proteomes" id="UP000002207">
    <property type="component" value="Chromosome"/>
</dbReference>
<gene>
    <name evidence="1" type="ordered locus">ACP_2449</name>
</gene>
<accession>C1F1E3</accession>
<dbReference type="InParanoid" id="C1F1E3"/>
<dbReference type="RefSeq" id="WP_015897533.1">
    <property type="nucleotide sequence ID" value="NC_012483.1"/>
</dbReference>
<reference evidence="1 2" key="1">
    <citation type="journal article" date="2009" name="Appl. Environ. Microbiol.">
        <title>Three genomes from the phylum Acidobacteria provide insight into the lifestyles of these microorganisms in soils.</title>
        <authorList>
            <person name="Ward N.L."/>
            <person name="Challacombe J.F."/>
            <person name="Janssen P.H."/>
            <person name="Henrissat B."/>
            <person name="Coutinho P.M."/>
            <person name="Wu M."/>
            <person name="Xie G."/>
            <person name="Haft D.H."/>
            <person name="Sait M."/>
            <person name="Badger J."/>
            <person name="Barabote R.D."/>
            <person name="Bradley B."/>
            <person name="Brettin T.S."/>
            <person name="Brinkac L.M."/>
            <person name="Bruce D."/>
            <person name="Creasy T."/>
            <person name="Daugherty S.C."/>
            <person name="Davidsen T.M."/>
            <person name="DeBoy R.T."/>
            <person name="Detter J.C."/>
            <person name="Dodson R.J."/>
            <person name="Durkin A.S."/>
            <person name="Ganapathy A."/>
            <person name="Gwinn-Giglio M."/>
            <person name="Han C.S."/>
            <person name="Khouri H."/>
            <person name="Kiss H."/>
            <person name="Kothari S.P."/>
            <person name="Madupu R."/>
            <person name="Nelson K.E."/>
            <person name="Nelson W.C."/>
            <person name="Paulsen I."/>
            <person name="Penn K."/>
            <person name="Ren Q."/>
            <person name="Rosovitz M.J."/>
            <person name="Selengut J.D."/>
            <person name="Shrivastava S."/>
            <person name="Sullivan S.A."/>
            <person name="Tapia R."/>
            <person name="Thompson L.S."/>
            <person name="Watkins K.L."/>
            <person name="Yang Q."/>
            <person name="Yu C."/>
            <person name="Zafar N."/>
            <person name="Zhou L."/>
            <person name="Kuske C.R."/>
        </authorList>
    </citation>
    <scope>NUCLEOTIDE SEQUENCE [LARGE SCALE GENOMIC DNA]</scope>
    <source>
        <strain evidence="2">ATCC 51196 / DSM 11244 / BCRC 80197 / JCM 7670 / NBRC 15755 / NCIMB 13165 / 161</strain>
    </source>
</reference>
<dbReference type="OrthoDB" id="111180at2"/>
<evidence type="ECO:0000313" key="1">
    <source>
        <dbReference type="EMBL" id="ACO33225.1"/>
    </source>
</evidence>
<keyword evidence="2" id="KW-1185">Reference proteome</keyword>
<name>C1F1E3_ACIC5</name>
<dbReference type="EMBL" id="CP001472">
    <property type="protein sequence ID" value="ACO33225.1"/>
    <property type="molecule type" value="Genomic_DNA"/>
</dbReference>
<dbReference type="AlphaFoldDB" id="C1F1E3"/>
<evidence type="ECO:0000313" key="2">
    <source>
        <dbReference type="Proteomes" id="UP000002207"/>
    </source>
</evidence>
<organism evidence="1 2">
    <name type="scientific">Acidobacterium capsulatum (strain ATCC 51196 / DSM 11244 / BCRC 80197 / JCM 7670 / NBRC 15755 / NCIMB 13165 / 161)</name>
    <dbReference type="NCBI Taxonomy" id="240015"/>
    <lineage>
        <taxon>Bacteria</taxon>
        <taxon>Pseudomonadati</taxon>
        <taxon>Acidobacteriota</taxon>
        <taxon>Terriglobia</taxon>
        <taxon>Terriglobales</taxon>
        <taxon>Acidobacteriaceae</taxon>
        <taxon>Acidobacterium</taxon>
    </lineage>
</organism>
<proteinExistence type="predicted"/>